<keyword evidence="2" id="KW-1185">Reference proteome</keyword>
<dbReference type="Proteomes" id="UP001280121">
    <property type="component" value="Unassembled WGS sequence"/>
</dbReference>
<gene>
    <name evidence="1" type="ORF">Ddye_012741</name>
</gene>
<protein>
    <submittedName>
        <fullName evidence="1">Uncharacterized protein</fullName>
    </submittedName>
</protein>
<comment type="caution">
    <text evidence="1">The sequence shown here is derived from an EMBL/GenBank/DDBJ whole genome shotgun (WGS) entry which is preliminary data.</text>
</comment>
<name>A0AAE0CIY7_9ROSI</name>
<proteinExistence type="predicted"/>
<dbReference type="EMBL" id="JANJYI010000004">
    <property type="protein sequence ID" value="KAK2652885.1"/>
    <property type="molecule type" value="Genomic_DNA"/>
</dbReference>
<feature type="non-terminal residue" evidence="1">
    <location>
        <position position="1"/>
    </location>
</feature>
<organism evidence="1 2">
    <name type="scientific">Dipteronia dyeriana</name>
    <dbReference type="NCBI Taxonomy" id="168575"/>
    <lineage>
        <taxon>Eukaryota</taxon>
        <taxon>Viridiplantae</taxon>
        <taxon>Streptophyta</taxon>
        <taxon>Embryophyta</taxon>
        <taxon>Tracheophyta</taxon>
        <taxon>Spermatophyta</taxon>
        <taxon>Magnoliopsida</taxon>
        <taxon>eudicotyledons</taxon>
        <taxon>Gunneridae</taxon>
        <taxon>Pentapetalae</taxon>
        <taxon>rosids</taxon>
        <taxon>malvids</taxon>
        <taxon>Sapindales</taxon>
        <taxon>Sapindaceae</taxon>
        <taxon>Hippocastanoideae</taxon>
        <taxon>Acereae</taxon>
        <taxon>Dipteronia</taxon>
    </lineage>
</organism>
<dbReference type="AlphaFoldDB" id="A0AAE0CIY7"/>
<accession>A0AAE0CIY7</accession>
<sequence length="126" mass="15179">QRSYGWVLWACKSNKVTYWHVKAFVNEHTCERNNNYNVELKLVSAAMIGDLFASKYLNPRPIIHHKDIIFEMREQHDIHLSYNKAYRLKEHALNQVFGGPWEYVQRDFDLLMAKLKETYREVYDEL</sequence>
<evidence type="ECO:0000313" key="1">
    <source>
        <dbReference type="EMBL" id="KAK2652885.1"/>
    </source>
</evidence>
<evidence type="ECO:0000313" key="2">
    <source>
        <dbReference type="Proteomes" id="UP001280121"/>
    </source>
</evidence>
<reference evidence="1" key="1">
    <citation type="journal article" date="2023" name="Plant J.">
        <title>Genome sequences and population genomics provide insights into the demographic history, inbreeding, and mutation load of two 'living fossil' tree species of Dipteronia.</title>
        <authorList>
            <person name="Feng Y."/>
            <person name="Comes H.P."/>
            <person name="Chen J."/>
            <person name="Zhu S."/>
            <person name="Lu R."/>
            <person name="Zhang X."/>
            <person name="Li P."/>
            <person name="Qiu J."/>
            <person name="Olsen K.M."/>
            <person name="Qiu Y."/>
        </authorList>
    </citation>
    <scope>NUCLEOTIDE SEQUENCE</scope>
    <source>
        <strain evidence="1">KIB01</strain>
    </source>
</reference>